<feature type="transmembrane region" description="Helical" evidence="9">
    <location>
        <begin position="55"/>
        <end position="76"/>
    </location>
</feature>
<dbReference type="InterPro" id="IPR036890">
    <property type="entry name" value="HATPase_C_sf"/>
</dbReference>
<keyword evidence="12" id="KW-1185">Reference proteome</keyword>
<evidence type="ECO:0000313" key="11">
    <source>
        <dbReference type="EMBL" id="GID60844.1"/>
    </source>
</evidence>
<feature type="transmembrane region" description="Helical" evidence="9">
    <location>
        <begin position="294"/>
        <end position="316"/>
    </location>
</feature>
<dbReference type="Gene3D" id="3.30.565.10">
    <property type="entry name" value="Histidine kinase-like ATPase, C-terminal domain"/>
    <property type="match status" value="1"/>
</dbReference>
<dbReference type="CDD" id="cd16917">
    <property type="entry name" value="HATPase_UhpB-NarQ-NarX-like"/>
    <property type="match status" value="1"/>
</dbReference>
<evidence type="ECO:0000313" key="12">
    <source>
        <dbReference type="Proteomes" id="UP000612282"/>
    </source>
</evidence>
<reference evidence="11 12" key="1">
    <citation type="submission" date="2021-01" db="EMBL/GenBank/DDBJ databases">
        <title>Whole genome shotgun sequence of Actinoplanes couchii NBRC 106145.</title>
        <authorList>
            <person name="Komaki H."/>
            <person name="Tamura T."/>
        </authorList>
    </citation>
    <scope>NUCLEOTIDE SEQUENCE [LARGE SCALE GENOMIC DNA]</scope>
    <source>
        <strain evidence="11 12">NBRC 106145</strain>
    </source>
</reference>
<evidence type="ECO:0000256" key="1">
    <source>
        <dbReference type="ARBA" id="ARBA00000085"/>
    </source>
</evidence>
<comment type="catalytic activity">
    <reaction evidence="1">
        <text>ATP + protein L-histidine = ADP + protein N-phospho-L-histidine.</text>
        <dbReference type="EC" id="2.7.13.3"/>
    </reaction>
</comment>
<dbReference type="PANTHER" id="PTHR24421:SF10">
    <property type="entry name" value="NITRATE_NITRITE SENSOR PROTEIN NARQ"/>
    <property type="match status" value="1"/>
</dbReference>
<gene>
    <name evidence="11" type="ORF">Aco03nite_092480</name>
</gene>
<dbReference type="EMBL" id="BOMG01000115">
    <property type="protein sequence ID" value="GID60844.1"/>
    <property type="molecule type" value="Genomic_DNA"/>
</dbReference>
<keyword evidence="6" id="KW-0418">Kinase</keyword>
<evidence type="ECO:0000256" key="5">
    <source>
        <dbReference type="ARBA" id="ARBA00022741"/>
    </source>
</evidence>
<organism evidence="11 12">
    <name type="scientific">Actinoplanes couchii</name>
    <dbReference type="NCBI Taxonomy" id="403638"/>
    <lineage>
        <taxon>Bacteria</taxon>
        <taxon>Bacillati</taxon>
        <taxon>Actinomycetota</taxon>
        <taxon>Actinomycetes</taxon>
        <taxon>Micromonosporales</taxon>
        <taxon>Micromonosporaceae</taxon>
        <taxon>Actinoplanes</taxon>
    </lineage>
</organism>
<dbReference type="InterPro" id="IPR050482">
    <property type="entry name" value="Sensor_HK_TwoCompSys"/>
</dbReference>
<dbReference type="InterPro" id="IPR011712">
    <property type="entry name" value="Sig_transdc_His_kin_sub3_dim/P"/>
</dbReference>
<sequence length="396" mass="42247">MGMHGWGQWYVLAAAAVVGGCLVCGGRSRVWAVIALLSVVEVAAAVGVARTQDTASWLVDQVVVVLAVFAALAGAYRRLRREFVEQGWAHARDARLHERARIAADLHDTLGHDLALLSLQAAGIQVTARDPETRTKAAVVRAGSAAAIETVRRIVDLLDVDADADVATVLGRAREAGMALEVRGTVPGGALVARLVTEALSNAVRHAPGAPVTVTFTGRRVRITNPVPEPAATGRPGTGLVMLSARLEQAGGSLTAGVTDGVFQVVAEVPADLDQDGGRLDDDYRSRRRRARRMLAGTVVIPFAVLLVMATGFYTWAVRDASMEERAFAGLWVGMPQTAAIRVLPGRQAPVRLDGPSRPGCRYFTDGNYPLAYGNYLVCFSGNRVSRLEDRTGRNR</sequence>
<feature type="transmembrane region" description="Helical" evidence="9">
    <location>
        <begin position="30"/>
        <end position="49"/>
    </location>
</feature>
<keyword evidence="4" id="KW-0808">Transferase</keyword>
<keyword evidence="7" id="KW-0067">ATP-binding</keyword>
<dbReference type="Pfam" id="PF07730">
    <property type="entry name" value="HisKA_3"/>
    <property type="match status" value="1"/>
</dbReference>
<evidence type="ECO:0000256" key="7">
    <source>
        <dbReference type="ARBA" id="ARBA00022840"/>
    </source>
</evidence>
<keyword evidence="9" id="KW-0472">Membrane</keyword>
<dbReference type="PANTHER" id="PTHR24421">
    <property type="entry name" value="NITRATE/NITRITE SENSOR PROTEIN NARX-RELATED"/>
    <property type="match status" value="1"/>
</dbReference>
<evidence type="ECO:0000256" key="8">
    <source>
        <dbReference type="ARBA" id="ARBA00023012"/>
    </source>
</evidence>
<keyword evidence="8" id="KW-0902">Two-component regulatory system</keyword>
<dbReference type="Gene3D" id="1.20.5.1930">
    <property type="match status" value="1"/>
</dbReference>
<keyword evidence="9" id="KW-0812">Transmembrane</keyword>
<dbReference type="Proteomes" id="UP000612282">
    <property type="component" value="Unassembled WGS sequence"/>
</dbReference>
<feature type="transmembrane region" description="Helical" evidence="9">
    <location>
        <begin position="6"/>
        <end position="23"/>
    </location>
</feature>
<feature type="domain" description="Signal transduction histidine kinase subgroup 3 dimerisation and phosphoacceptor" evidence="10">
    <location>
        <begin position="98"/>
        <end position="158"/>
    </location>
</feature>
<keyword evidence="5" id="KW-0547">Nucleotide-binding</keyword>
<keyword evidence="3" id="KW-0597">Phosphoprotein</keyword>
<comment type="caution">
    <text evidence="11">The sequence shown here is derived from an EMBL/GenBank/DDBJ whole genome shotgun (WGS) entry which is preliminary data.</text>
</comment>
<dbReference type="EC" id="2.7.13.3" evidence="2"/>
<name>A0ABQ3XQS7_9ACTN</name>
<evidence type="ECO:0000256" key="4">
    <source>
        <dbReference type="ARBA" id="ARBA00022679"/>
    </source>
</evidence>
<evidence type="ECO:0000259" key="10">
    <source>
        <dbReference type="Pfam" id="PF07730"/>
    </source>
</evidence>
<evidence type="ECO:0000256" key="6">
    <source>
        <dbReference type="ARBA" id="ARBA00022777"/>
    </source>
</evidence>
<accession>A0ABQ3XQS7</accession>
<protein>
    <recommendedName>
        <fullName evidence="2">histidine kinase</fullName>
        <ecNumber evidence="2">2.7.13.3</ecNumber>
    </recommendedName>
</protein>
<evidence type="ECO:0000256" key="9">
    <source>
        <dbReference type="SAM" id="Phobius"/>
    </source>
</evidence>
<evidence type="ECO:0000256" key="3">
    <source>
        <dbReference type="ARBA" id="ARBA00022553"/>
    </source>
</evidence>
<evidence type="ECO:0000256" key="2">
    <source>
        <dbReference type="ARBA" id="ARBA00012438"/>
    </source>
</evidence>
<keyword evidence="9" id="KW-1133">Transmembrane helix</keyword>
<proteinExistence type="predicted"/>